<proteinExistence type="predicted"/>
<evidence type="ECO:0000313" key="2">
    <source>
        <dbReference type="Proteomes" id="UP001597510"/>
    </source>
</evidence>
<sequence length="430" mass="51421">MGKHIPKLERQKRLLKKQEIELLIQQAIVQNDKLNQSFVTIINQVISKKNKFRYSSNKRLQFFRDFVEVQSSKIPKERFSAWMQNLVYMTQNLEKKCPKWFKDIYFLEALIEIAKYRESWLRPIEDWKPKLKSEHQKFKELIAHLFAEYKFPSFLNYIFFNKEDFFFIQDFIFLAKGGALKSIKSEIPLSQRMKVEFSRSLVGFRVFEAFRYAQVIGLGGDEWLAYRVAYSWLGKKENRDEPFWEKFIRILIAGEVRQQNTIHELIDYVRFELDQNQNYSLSRRTLGSLMRQSNRWHKAIKLSQKTKENAIWKSAFFQPFEVLEKEGVNEVKYKIIELLTDKDLVAEGMKMNNCVSTYTGYCVKGNTRIVSLRKYQADYELERMATIEIEVGTKQIVQARARFNYEVDTKTMRLLSQWAELNQITIDKYL</sequence>
<gene>
    <name evidence="1" type="ORF">ACFSR2_11740</name>
</gene>
<evidence type="ECO:0000313" key="1">
    <source>
        <dbReference type="EMBL" id="MFD2521562.1"/>
    </source>
</evidence>
<dbReference type="Pfam" id="PF14284">
    <property type="entry name" value="PcfJ"/>
    <property type="match status" value="1"/>
</dbReference>
<name>A0ABW5J972_9BACT</name>
<accession>A0ABW5J972</accession>
<reference evidence="2" key="1">
    <citation type="journal article" date="2019" name="Int. J. Syst. Evol. Microbiol.">
        <title>The Global Catalogue of Microorganisms (GCM) 10K type strain sequencing project: providing services to taxonomists for standard genome sequencing and annotation.</title>
        <authorList>
            <consortium name="The Broad Institute Genomics Platform"/>
            <consortium name="The Broad Institute Genome Sequencing Center for Infectious Disease"/>
            <person name="Wu L."/>
            <person name="Ma J."/>
        </authorList>
    </citation>
    <scope>NUCLEOTIDE SEQUENCE [LARGE SCALE GENOMIC DNA]</scope>
    <source>
        <strain evidence="2">KCTC 52344</strain>
    </source>
</reference>
<protein>
    <submittedName>
        <fullName evidence="1">PcfJ domain-containing protein</fullName>
    </submittedName>
</protein>
<comment type="caution">
    <text evidence="1">The sequence shown here is derived from an EMBL/GenBank/DDBJ whole genome shotgun (WGS) entry which is preliminary data.</text>
</comment>
<dbReference type="RefSeq" id="WP_340235749.1">
    <property type="nucleotide sequence ID" value="NZ_JBBEWC010000005.1"/>
</dbReference>
<dbReference type="Proteomes" id="UP001597510">
    <property type="component" value="Unassembled WGS sequence"/>
</dbReference>
<keyword evidence="2" id="KW-1185">Reference proteome</keyword>
<organism evidence="1 2">
    <name type="scientific">Emticicia soli</name>
    <dbReference type="NCBI Taxonomy" id="2027878"/>
    <lineage>
        <taxon>Bacteria</taxon>
        <taxon>Pseudomonadati</taxon>
        <taxon>Bacteroidota</taxon>
        <taxon>Cytophagia</taxon>
        <taxon>Cytophagales</taxon>
        <taxon>Leadbetterellaceae</taxon>
        <taxon>Emticicia</taxon>
    </lineage>
</organism>
<dbReference type="InterPro" id="IPR025586">
    <property type="entry name" value="PcfJ"/>
</dbReference>
<dbReference type="EMBL" id="JBHULC010000011">
    <property type="protein sequence ID" value="MFD2521562.1"/>
    <property type="molecule type" value="Genomic_DNA"/>
</dbReference>